<protein>
    <recommendedName>
        <fullName evidence="6">Tetratricopeptide repeat protein</fullName>
    </recommendedName>
</protein>
<proteinExistence type="predicted"/>
<feature type="transmembrane region" description="Helical" evidence="3">
    <location>
        <begin position="200"/>
        <end position="217"/>
    </location>
</feature>
<feature type="transmembrane region" description="Helical" evidence="3">
    <location>
        <begin position="338"/>
        <end position="358"/>
    </location>
</feature>
<feature type="transmembrane region" description="Helical" evidence="3">
    <location>
        <begin position="88"/>
        <end position="108"/>
    </location>
</feature>
<dbReference type="GO" id="GO:0030968">
    <property type="term" value="P:endoplasmic reticulum unfolded protein response"/>
    <property type="evidence" value="ECO:0007669"/>
    <property type="project" value="TreeGrafter"/>
</dbReference>
<dbReference type="Proteomes" id="UP001234354">
    <property type="component" value="Unassembled WGS sequence"/>
</dbReference>
<dbReference type="InterPro" id="IPR052346">
    <property type="entry name" value="O-mannosyl-transferase_TMTC"/>
</dbReference>
<dbReference type="GO" id="GO:0000030">
    <property type="term" value="F:mannosyltransferase activity"/>
    <property type="evidence" value="ECO:0007669"/>
    <property type="project" value="TreeGrafter"/>
</dbReference>
<keyword evidence="3" id="KW-0472">Membrane</keyword>
<evidence type="ECO:0000256" key="2">
    <source>
        <dbReference type="ARBA" id="ARBA00022803"/>
    </source>
</evidence>
<dbReference type="EMBL" id="JAUTBB010000001">
    <property type="protein sequence ID" value="MDQ1119629.1"/>
    <property type="molecule type" value="Genomic_DNA"/>
</dbReference>
<gene>
    <name evidence="4" type="ORF">QE383_001937</name>
</gene>
<keyword evidence="3" id="KW-1133">Transmembrane helix</keyword>
<name>A0AAW8GF21_9GAMM</name>
<dbReference type="AlphaFoldDB" id="A0AAW8GF21"/>
<keyword evidence="1" id="KW-0677">Repeat</keyword>
<feature type="transmembrane region" description="Helical" evidence="3">
    <location>
        <begin position="304"/>
        <end position="326"/>
    </location>
</feature>
<dbReference type="SUPFAM" id="SSF48452">
    <property type="entry name" value="TPR-like"/>
    <property type="match status" value="1"/>
</dbReference>
<reference evidence="4" key="1">
    <citation type="submission" date="2023-07" db="EMBL/GenBank/DDBJ databases">
        <title>Functional and genomic diversity of the sorghum phyllosphere microbiome.</title>
        <authorList>
            <person name="Shade A."/>
        </authorList>
    </citation>
    <scope>NUCLEOTIDE SEQUENCE</scope>
    <source>
        <strain evidence="4">SORGH_AS_0908</strain>
    </source>
</reference>
<comment type="caution">
    <text evidence="4">The sequence shown here is derived from an EMBL/GenBank/DDBJ whole genome shotgun (WGS) entry which is preliminary data.</text>
</comment>
<feature type="transmembrane region" description="Helical" evidence="3">
    <location>
        <begin position="176"/>
        <end position="194"/>
    </location>
</feature>
<organism evidence="4 5">
    <name type="scientific">Pseudoxanthomonas winnipegensis</name>
    <dbReference type="NCBI Taxonomy" id="2480810"/>
    <lineage>
        <taxon>Bacteria</taxon>
        <taxon>Pseudomonadati</taxon>
        <taxon>Pseudomonadota</taxon>
        <taxon>Gammaproteobacteria</taxon>
        <taxon>Lysobacterales</taxon>
        <taxon>Lysobacteraceae</taxon>
        <taxon>Pseudoxanthomonas</taxon>
    </lineage>
</organism>
<evidence type="ECO:0000256" key="1">
    <source>
        <dbReference type="ARBA" id="ARBA00022737"/>
    </source>
</evidence>
<evidence type="ECO:0008006" key="6">
    <source>
        <dbReference type="Google" id="ProtNLM"/>
    </source>
</evidence>
<dbReference type="RefSeq" id="WP_306992812.1">
    <property type="nucleotide sequence ID" value="NZ_JAUTBB010000001.1"/>
</dbReference>
<dbReference type="PANTHER" id="PTHR44227">
    <property type="match status" value="1"/>
</dbReference>
<dbReference type="GO" id="GO:0035269">
    <property type="term" value="P:protein O-linked glycosylation via mannose"/>
    <property type="evidence" value="ECO:0007669"/>
    <property type="project" value="TreeGrafter"/>
</dbReference>
<feature type="transmembrane region" description="Helical" evidence="3">
    <location>
        <begin position="153"/>
        <end position="169"/>
    </location>
</feature>
<feature type="transmembrane region" description="Helical" evidence="3">
    <location>
        <begin position="128"/>
        <end position="147"/>
    </location>
</feature>
<dbReference type="PANTHER" id="PTHR44227:SF3">
    <property type="entry name" value="PROTEIN O-MANNOSYL-TRANSFERASE TMTC4"/>
    <property type="match status" value="1"/>
</dbReference>
<keyword evidence="2" id="KW-0802">TPR repeat</keyword>
<dbReference type="Gene3D" id="1.25.40.10">
    <property type="entry name" value="Tetratricopeptide repeat domain"/>
    <property type="match status" value="1"/>
</dbReference>
<feature type="transmembrane region" description="Helical" evidence="3">
    <location>
        <begin position="229"/>
        <end position="248"/>
    </location>
</feature>
<sequence>MTRQAGLSTGLGILLLALTAALYFPGLSGGFIFDDFPNLVLDTNWKLQHISWSEVQSLLHSGISSPAGRPLALLSFGLNYLATGLDPFALKLTSLVMHLVNGLLVWALVRRMVTLAGIRKPVSEHAAWAVTAVWLLHPIQVSTVLYVVQRMEIGAATGALAAVLAYVVARQRQCRGASAWPCFTFAVIFMLLGAGFKETALLTPGYCFLIEVFLLRFRTREGAASRGLILLYGVLGVAALAAFARWIALPTLSLPSDLSARRFTPWERLMTQGPVLETYLQQIVFPRLDSLTFYYDNFPVSRGWWSPPATAGGAALVIGLLAVAGLARRRWPLTGLGITWFFMGHALTSNILLLELAFQHRNYLPLLGIPLALVEPVQWGLRRLSALARAAVVLCLIAWLGGLCALEVRTWSNPARLDWTLENRNPGSMRATYALGARLLQSAQGDTASSRWSMAKIEFEKSASLPDPSPLPLQALILMESQAREPIPVSLWKRLGDALVQRPADPEALNSLHAIIQCRIEGRCALDDDLLMRTLGRVLDRNPSNPAVLTLYANAAWNISRDQVQAIALQRKAARLDPGVDYRVALAKFLLASGQYDEGMAVLSELELRPDAVSPEDMHALHELTRGASQSSDR</sequence>
<accession>A0AAW8GF21</accession>
<feature type="transmembrane region" description="Helical" evidence="3">
    <location>
        <begin position="386"/>
        <end position="406"/>
    </location>
</feature>
<evidence type="ECO:0000256" key="3">
    <source>
        <dbReference type="SAM" id="Phobius"/>
    </source>
</evidence>
<evidence type="ECO:0000313" key="4">
    <source>
        <dbReference type="EMBL" id="MDQ1119629.1"/>
    </source>
</evidence>
<evidence type="ECO:0000313" key="5">
    <source>
        <dbReference type="Proteomes" id="UP001234354"/>
    </source>
</evidence>
<keyword evidence="3" id="KW-0812">Transmembrane</keyword>
<dbReference type="InterPro" id="IPR011990">
    <property type="entry name" value="TPR-like_helical_dom_sf"/>
</dbReference>